<organism evidence="2 3">
    <name type="scientific">Sphingomonas phage vB_StuS_MMDA13</name>
    <dbReference type="NCBI Taxonomy" id="2686378"/>
    <lineage>
        <taxon>Viruses</taxon>
        <taxon>Duplodnaviria</taxon>
        <taxon>Heunggongvirae</taxon>
        <taxon>Uroviricota</taxon>
        <taxon>Caudoviricetes</taxon>
        <taxon>Queuovirinae</taxon>
        <taxon>Torvergatavirus</taxon>
        <taxon>Torvergatavirus MMDA13</taxon>
    </lineage>
</organism>
<name>A0A7G3PHV0_9CAUD</name>
<keyword evidence="1" id="KW-0472">Membrane</keyword>
<protein>
    <submittedName>
        <fullName evidence="2">Putative Rz protein</fullName>
    </submittedName>
</protein>
<evidence type="ECO:0000313" key="2">
    <source>
        <dbReference type="EMBL" id="QHB80520.1"/>
    </source>
</evidence>
<reference evidence="2 3" key="1">
    <citation type="journal article" date="2020" name="Viruses">
        <title>Characterization of vB_StuS_MMDA13, a Newly Discovered Bacteriophage Infecting the Agar-Degrading Species Sphingomonas turrisvirgatae.</title>
        <authorList>
            <person name="Marmo P."/>
            <person name="Thaller M.C."/>
            <person name="Di Lallo G."/>
            <person name="Henrici De Angelis L."/>
            <person name="Poerio N."/>
            <person name="De Santis F."/>
            <person name="Fraziano M."/>
            <person name="Migliore L."/>
            <person name="D'Andrea M.M."/>
        </authorList>
    </citation>
    <scope>NUCLEOTIDE SEQUENCE [LARGE SCALE GENOMIC DNA]</scope>
</reference>
<keyword evidence="1" id="KW-1133">Transmembrane helix</keyword>
<accession>A0A7G3PHV0</accession>
<dbReference type="Proteomes" id="UP000515820">
    <property type="component" value="Segment"/>
</dbReference>
<feature type="transmembrane region" description="Helical" evidence="1">
    <location>
        <begin position="15"/>
        <end position="34"/>
    </location>
</feature>
<keyword evidence="3" id="KW-1185">Reference proteome</keyword>
<sequence length="126" mass="13918">MPSWIAIKGFLSSKWPWLAAGVVIIAALLLLSYCTGRSDGKKDEVIGQQEREIETLDKVGKANDSANQRRIDDYTYGAEQQREIEDAVRNAKGPDDVRAQRGCVILRQQGRDTSRIPACNGSASRP</sequence>
<dbReference type="EMBL" id="MN820898">
    <property type="protein sequence ID" value="QHB80520.1"/>
    <property type="molecule type" value="Genomic_DNA"/>
</dbReference>
<gene>
    <name evidence="2" type="ORF">MMDA13_gp87</name>
</gene>
<keyword evidence="1" id="KW-0812">Transmembrane</keyword>
<evidence type="ECO:0000256" key="1">
    <source>
        <dbReference type="SAM" id="Phobius"/>
    </source>
</evidence>
<evidence type="ECO:0000313" key="3">
    <source>
        <dbReference type="Proteomes" id="UP000515820"/>
    </source>
</evidence>
<proteinExistence type="predicted"/>